<sequence>MASVGKSPRLLTALSPMVQSVRHRTRAPNLRNPIPPHWLRAITLKVTKPPKLDPFRGPSTIEKYHKKKYQKWEREPGIEGNPFEKILAKEFLDRIERARLIAVCHRYPTEEHTRFGMKVTLKKSKMEYLHHNNRIVKYALKGTIYEAASCLYVADTCTIVSDEPSVGKLLKVEKKLPGLIVLGALVDGRLMSTAEMKRYAQLPSLEVLQGQLVGILGSPAQRLAHNIQYHQMELSSALGRYISDKSTPEEVTSAAETAESSENTQE</sequence>
<evidence type="ECO:0000313" key="5">
    <source>
        <dbReference type="EMBL" id="CAL4097988.1"/>
    </source>
</evidence>
<dbReference type="Gene3D" id="3.30.70.1730">
    <property type="match status" value="1"/>
</dbReference>
<organism evidence="5 6">
    <name type="scientific">Meganyctiphanes norvegica</name>
    <name type="common">Northern krill</name>
    <name type="synonym">Thysanopoda norvegica</name>
    <dbReference type="NCBI Taxonomy" id="48144"/>
    <lineage>
        <taxon>Eukaryota</taxon>
        <taxon>Metazoa</taxon>
        <taxon>Ecdysozoa</taxon>
        <taxon>Arthropoda</taxon>
        <taxon>Crustacea</taxon>
        <taxon>Multicrustacea</taxon>
        <taxon>Malacostraca</taxon>
        <taxon>Eumalacostraca</taxon>
        <taxon>Eucarida</taxon>
        <taxon>Euphausiacea</taxon>
        <taxon>Euphausiidae</taxon>
        <taxon>Meganyctiphanes</taxon>
    </lineage>
</organism>
<comment type="caution">
    <text evidence="5">The sequence shown here is derived from an EMBL/GenBank/DDBJ whole genome shotgun (WGS) entry which is preliminary data.</text>
</comment>
<protein>
    <recommendedName>
        <fullName evidence="2">Large ribosomal subunit protein uL10m</fullName>
    </recommendedName>
    <alternativeName>
        <fullName evidence="3">39S ribosomal protein L10, mitochondrial</fullName>
    </alternativeName>
</protein>
<evidence type="ECO:0000256" key="4">
    <source>
        <dbReference type="SAM" id="MobiDB-lite"/>
    </source>
</evidence>
<dbReference type="Proteomes" id="UP001497623">
    <property type="component" value="Unassembled WGS sequence"/>
</dbReference>
<keyword evidence="6" id="KW-1185">Reference proteome</keyword>
<evidence type="ECO:0000256" key="2">
    <source>
        <dbReference type="ARBA" id="ARBA00035707"/>
    </source>
</evidence>
<reference evidence="5 6" key="1">
    <citation type="submission" date="2024-05" db="EMBL/GenBank/DDBJ databases">
        <authorList>
            <person name="Wallberg A."/>
        </authorList>
    </citation>
    <scope>NUCLEOTIDE SEQUENCE [LARGE SCALE GENOMIC DNA]</scope>
</reference>
<dbReference type="EMBL" id="CAXKWB010010443">
    <property type="protein sequence ID" value="CAL4097988.1"/>
    <property type="molecule type" value="Genomic_DNA"/>
</dbReference>
<name>A0AAV2QRB0_MEGNR</name>
<evidence type="ECO:0000313" key="6">
    <source>
        <dbReference type="Proteomes" id="UP001497623"/>
    </source>
</evidence>
<gene>
    <name evidence="5" type="ORF">MNOR_LOCUS16130</name>
</gene>
<dbReference type="SUPFAM" id="SSF160369">
    <property type="entry name" value="Ribosomal protein L10-like"/>
    <property type="match status" value="1"/>
</dbReference>
<evidence type="ECO:0000256" key="1">
    <source>
        <dbReference type="ARBA" id="ARBA00008889"/>
    </source>
</evidence>
<feature type="region of interest" description="Disordered" evidence="4">
    <location>
        <begin position="245"/>
        <end position="266"/>
    </location>
</feature>
<feature type="compositionally biased region" description="Low complexity" evidence="4">
    <location>
        <begin position="249"/>
        <end position="266"/>
    </location>
</feature>
<dbReference type="InterPro" id="IPR043141">
    <property type="entry name" value="Ribosomal_uL10-like_sf"/>
</dbReference>
<dbReference type="InterPro" id="IPR047865">
    <property type="entry name" value="Ribosomal_uL10_bac_type"/>
</dbReference>
<evidence type="ECO:0000256" key="3">
    <source>
        <dbReference type="ARBA" id="ARBA00035716"/>
    </source>
</evidence>
<accession>A0AAV2QRB0</accession>
<dbReference type="PANTHER" id="PTHR11560">
    <property type="entry name" value="39S RIBOSOMAL PROTEIN L10, MITOCHONDRIAL"/>
    <property type="match status" value="1"/>
</dbReference>
<dbReference type="AlphaFoldDB" id="A0AAV2QRB0"/>
<comment type="similarity">
    <text evidence="1">Belongs to the universal ribosomal protein uL10 family.</text>
</comment>
<proteinExistence type="inferred from homology"/>